<protein>
    <submittedName>
        <fullName evidence="2">Uncharacterized protein</fullName>
    </submittedName>
</protein>
<name>A0A4Q9E0Z0_9BACL</name>
<reference evidence="2 3" key="1">
    <citation type="submission" date="2019-02" db="EMBL/GenBank/DDBJ databases">
        <title>Paenibacillus sp. nov., isolated from surface-sterilized tissue of Thalictrum simplex L.</title>
        <authorList>
            <person name="Tuo L."/>
        </authorList>
    </citation>
    <scope>NUCLEOTIDE SEQUENCE [LARGE SCALE GENOMIC DNA]</scope>
    <source>
        <strain evidence="2 3">N2SHLJ1</strain>
    </source>
</reference>
<evidence type="ECO:0000313" key="3">
    <source>
        <dbReference type="Proteomes" id="UP000293142"/>
    </source>
</evidence>
<proteinExistence type="predicted"/>
<gene>
    <name evidence="2" type="ORF">EYB31_02195</name>
</gene>
<dbReference type="RefSeq" id="WP_131011609.1">
    <property type="nucleotide sequence ID" value="NZ_SIRE01000002.1"/>
</dbReference>
<dbReference type="AlphaFoldDB" id="A0A4Q9E0Z0"/>
<comment type="caution">
    <text evidence="2">The sequence shown here is derived from an EMBL/GenBank/DDBJ whole genome shotgun (WGS) entry which is preliminary data.</text>
</comment>
<keyword evidence="1" id="KW-0812">Transmembrane</keyword>
<feature type="transmembrane region" description="Helical" evidence="1">
    <location>
        <begin position="24"/>
        <end position="53"/>
    </location>
</feature>
<evidence type="ECO:0000313" key="2">
    <source>
        <dbReference type="EMBL" id="TBL81823.1"/>
    </source>
</evidence>
<keyword evidence="1" id="KW-0472">Membrane</keyword>
<dbReference type="EMBL" id="SIRE01000002">
    <property type="protein sequence ID" value="TBL81823.1"/>
    <property type="molecule type" value="Genomic_DNA"/>
</dbReference>
<accession>A0A4Q9E0Z0</accession>
<keyword evidence="1" id="KW-1133">Transmembrane helix</keyword>
<feature type="transmembrane region" description="Helical" evidence="1">
    <location>
        <begin position="65"/>
        <end position="82"/>
    </location>
</feature>
<organism evidence="2 3">
    <name type="scientific">Paenibacillus thalictri</name>
    <dbReference type="NCBI Taxonomy" id="2527873"/>
    <lineage>
        <taxon>Bacteria</taxon>
        <taxon>Bacillati</taxon>
        <taxon>Bacillota</taxon>
        <taxon>Bacilli</taxon>
        <taxon>Bacillales</taxon>
        <taxon>Paenibacillaceae</taxon>
        <taxon>Paenibacillus</taxon>
    </lineage>
</organism>
<dbReference type="Proteomes" id="UP000293142">
    <property type="component" value="Unassembled WGS sequence"/>
</dbReference>
<evidence type="ECO:0000256" key="1">
    <source>
        <dbReference type="SAM" id="Phobius"/>
    </source>
</evidence>
<feature type="transmembrane region" description="Helical" evidence="1">
    <location>
        <begin position="94"/>
        <end position="113"/>
    </location>
</feature>
<keyword evidence="3" id="KW-1185">Reference proteome</keyword>
<sequence>MKALPGKINGSPNGSQEDFSYESIFIVEMLVASVAMGFIASSFWYVIITFVVFAISWAIPFFKHVLMIGISAAYAMLNYYMLKMFEMPIPDGALVVYMAAVFIASIALHINIIKKLEEAT</sequence>